<sequence>MRRTRVGNASIVVALVLGIVTSGATLLLGMTAPAAGGADEVALILLAWAAGRVGFSAFAGADSSLPLDLLRTLPLPAGRLARALLTIGFADPALAFLAIAGGSLVAFGFRQGVVAGVIGVLGALLFVASTCLLSTVVSAVVPTGSRRRRDTGTLLAALLISAVFVTGTAAPSVLSALAAGRLPVLTAVVRLLPTGWAPTAVTLAANGIIGASLGVLALLLVLSVALFAAWPAVLRRRMESAGGAPRRRRTRSSSRRILSNGPVTAVAARELRLWIRDPIRAGFLVIAFVVGLGACAVPLFARGSAVLLPFVGPGTAIIAAAMAGNSYGFDGPVLGLTLTAPGSETAEVRGRQLAWLLLVGPYAVLLTAAGLLLASSGNEWVWVVAITAAVLGGGAGAGALVSTIAPQPLDEGGGPTPAWTLKIYATLILTALLTAPGIVLLIVGGATGTSWLDWAAIALSAVVGVGSAALLGNAAIHRLVRNGPEMLEALSGSTSRG</sequence>
<dbReference type="Proteomes" id="UP000320216">
    <property type="component" value="Chromosome"/>
</dbReference>
<evidence type="ECO:0000313" key="2">
    <source>
        <dbReference type="EMBL" id="QDZ15682.1"/>
    </source>
</evidence>
<dbReference type="AlphaFoldDB" id="A0A5B8M7V7"/>
<dbReference type="RefSeq" id="WP_146321716.1">
    <property type="nucleotide sequence ID" value="NZ_CP042305.1"/>
</dbReference>
<dbReference type="OrthoDB" id="2955510at2"/>
<evidence type="ECO:0000313" key="3">
    <source>
        <dbReference type="Proteomes" id="UP000320216"/>
    </source>
</evidence>
<feature type="transmembrane region" description="Helical" evidence="1">
    <location>
        <begin position="353"/>
        <end position="374"/>
    </location>
</feature>
<gene>
    <name evidence="2" type="ORF">FPZ11_13760</name>
</gene>
<protein>
    <recommendedName>
        <fullName evidence="4">ABC-2 type transport system permease protein</fullName>
    </recommendedName>
</protein>
<keyword evidence="1" id="KW-1133">Transmembrane helix</keyword>
<evidence type="ECO:0008006" key="4">
    <source>
        <dbReference type="Google" id="ProtNLM"/>
    </source>
</evidence>
<feature type="transmembrane region" description="Helical" evidence="1">
    <location>
        <begin position="153"/>
        <end position="180"/>
    </location>
</feature>
<keyword evidence="1" id="KW-0472">Membrane</keyword>
<evidence type="ECO:0000256" key="1">
    <source>
        <dbReference type="SAM" id="Phobius"/>
    </source>
</evidence>
<organism evidence="2 3">
    <name type="scientific">Humibacter ginsenosidimutans</name>
    <dbReference type="NCBI Taxonomy" id="2599293"/>
    <lineage>
        <taxon>Bacteria</taxon>
        <taxon>Bacillati</taxon>
        <taxon>Actinomycetota</taxon>
        <taxon>Actinomycetes</taxon>
        <taxon>Micrococcales</taxon>
        <taxon>Microbacteriaceae</taxon>
        <taxon>Humibacter</taxon>
    </lineage>
</organism>
<dbReference type="KEGG" id="huw:FPZ11_13760"/>
<feature type="transmembrane region" description="Helical" evidence="1">
    <location>
        <begin position="281"/>
        <end position="300"/>
    </location>
</feature>
<dbReference type="EMBL" id="CP042305">
    <property type="protein sequence ID" value="QDZ15682.1"/>
    <property type="molecule type" value="Genomic_DNA"/>
</dbReference>
<feature type="transmembrane region" description="Helical" evidence="1">
    <location>
        <begin position="41"/>
        <end position="61"/>
    </location>
</feature>
<keyword evidence="1" id="KW-0812">Transmembrane</keyword>
<feature type="transmembrane region" description="Helical" evidence="1">
    <location>
        <begin position="12"/>
        <end position="35"/>
    </location>
</feature>
<feature type="transmembrane region" description="Helical" evidence="1">
    <location>
        <begin position="380"/>
        <end position="402"/>
    </location>
</feature>
<feature type="transmembrane region" description="Helical" evidence="1">
    <location>
        <begin position="82"/>
        <end position="107"/>
    </location>
</feature>
<feature type="transmembrane region" description="Helical" evidence="1">
    <location>
        <begin position="423"/>
        <end position="448"/>
    </location>
</feature>
<accession>A0A5B8M7V7</accession>
<feature type="transmembrane region" description="Helical" evidence="1">
    <location>
        <begin position="306"/>
        <end position="324"/>
    </location>
</feature>
<reference evidence="2 3" key="1">
    <citation type="submission" date="2019-07" db="EMBL/GenBank/DDBJ databases">
        <title>Full genome sequence of Humibacter sp. WJ7-1.</title>
        <authorList>
            <person name="Im W.-T."/>
        </authorList>
    </citation>
    <scope>NUCLEOTIDE SEQUENCE [LARGE SCALE GENOMIC DNA]</scope>
    <source>
        <strain evidence="2 3">WJ7-1</strain>
    </source>
</reference>
<proteinExistence type="predicted"/>
<feature type="transmembrane region" description="Helical" evidence="1">
    <location>
        <begin position="200"/>
        <end position="230"/>
    </location>
</feature>
<feature type="transmembrane region" description="Helical" evidence="1">
    <location>
        <begin position="113"/>
        <end position="141"/>
    </location>
</feature>
<keyword evidence="3" id="KW-1185">Reference proteome</keyword>
<feature type="transmembrane region" description="Helical" evidence="1">
    <location>
        <begin position="454"/>
        <end position="476"/>
    </location>
</feature>
<name>A0A5B8M7V7_9MICO</name>